<dbReference type="InterPro" id="IPR005331">
    <property type="entry name" value="Sulfotransferase"/>
</dbReference>
<evidence type="ECO:0000256" key="6">
    <source>
        <dbReference type="ARBA" id="ARBA00023180"/>
    </source>
</evidence>
<dbReference type="Gene3D" id="3.40.50.300">
    <property type="entry name" value="P-loop containing nucleotide triphosphate hydrolases"/>
    <property type="match status" value="1"/>
</dbReference>
<keyword evidence="4" id="KW-1133">Transmembrane helix</keyword>
<gene>
    <name evidence="7" type="ORF">JFN94_04165</name>
</gene>
<dbReference type="EMBL" id="CP066769">
    <property type="protein sequence ID" value="QQK03374.1"/>
    <property type="molecule type" value="Genomic_DNA"/>
</dbReference>
<keyword evidence="2 7" id="KW-0808">Transferase</keyword>
<reference evidence="7 8" key="1">
    <citation type="submission" date="2020-12" db="EMBL/GenBank/DDBJ databases">
        <title>Complete genome sequence of Burkholderia anthina BJQ0011.</title>
        <authorList>
            <person name="Xu Y."/>
        </authorList>
    </citation>
    <scope>NUCLEOTIDE SEQUENCE [LARGE SCALE GENOMIC DNA]</scope>
    <source>
        <strain evidence="7 8">BJQ0011</strain>
    </source>
</reference>
<dbReference type="Pfam" id="PF03567">
    <property type="entry name" value="Sulfotransfer_2"/>
    <property type="match status" value="1"/>
</dbReference>
<accession>A0A7T6VGE3</accession>
<evidence type="ECO:0000256" key="2">
    <source>
        <dbReference type="ARBA" id="ARBA00022679"/>
    </source>
</evidence>
<dbReference type="AlphaFoldDB" id="A0A7T6VGE3"/>
<keyword evidence="6" id="KW-0325">Glycoprotein</keyword>
<evidence type="ECO:0000256" key="1">
    <source>
        <dbReference type="ARBA" id="ARBA00004167"/>
    </source>
</evidence>
<dbReference type="InterPro" id="IPR013783">
    <property type="entry name" value="Ig-like_fold"/>
</dbReference>
<evidence type="ECO:0000313" key="8">
    <source>
        <dbReference type="Proteomes" id="UP000596205"/>
    </source>
</evidence>
<evidence type="ECO:0000313" key="7">
    <source>
        <dbReference type="EMBL" id="QQK03374.1"/>
    </source>
</evidence>
<sequence>MRCNCVWPSDSRVGGVRGARVGRFCRDSHFRLVTMHTDPVYFLHIPKTGGSSLISFLEDQYDREDVCPAQVLEELFALPRESVDRYRLFRGHHWHGIESFVGRNLTHLTMLRDPVQRTVSWYLHAQRHDDTYRHRRMNDEKWSLLDFVRDPDTNWDIVNTQTLFLAADFDYEKLMRDPIGYGREAVKEYASRRHDRALLDRAKKRLESFAFFGITERMRDSMNLLAYSMNFCPRFATPRLNTSSDRPVMHELSFEEVDAINELTALDQELYAWGCALFEERLGDMVRALLIERFEQSDTLRKNSWHAPLSAQAKAEIAVTVLDAPSTVAAGASFSVRVRLSNRSNFQLASRAPTPVHASYHWLDRTRSQVVVFDGERTRLKASMMPGDAQDLLVSVVAPAAAGRYVLRLTLVQEGVAWLDDGRSGVFGDVEVVVR</sequence>
<comment type="subcellular location">
    <subcellularLocation>
        <location evidence="1">Membrane</location>
        <topology evidence="1">Single-pass membrane protein</topology>
    </subcellularLocation>
</comment>
<evidence type="ECO:0000256" key="3">
    <source>
        <dbReference type="ARBA" id="ARBA00022692"/>
    </source>
</evidence>
<dbReference type="Proteomes" id="UP000596205">
    <property type="component" value="Chromosome 1"/>
</dbReference>
<keyword evidence="5" id="KW-0472">Membrane</keyword>
<keyword evidence="3" id="KW-0812">Transmembrane</keyword>
<dbReference type="InterPro" id="IPR010635">
    <property type="entry name" value="Heparan_SO4-6-sulfoTrfase"/>
</dbReference>
<dbReference type="InterPro" id="IPR027417">
    <property type="entry name" value="P-loop_NTPase"/>
</dbReference>
<organism evidence="7 8">
    <name type="scientific">Burkholderia anthina</name>
    <dbReference type="NCBI Taxonomy" id="179879"/>
    <lineage>
        <taxon>Bacteria</taxon>
        <taxon>Pseudomonadati</taxon>
        <taxon>Pseudomonadota</taxon>
        <taxon>Betaproteobacteria</taxon>
        <taxon>Burkholderiales</taxon>
        <taxon>Burkholderiaceae</taxon>
        <taxon>Burkholderia</taxon>
        <taxon>Burkholderia cepacia complex</taxon>
    </lineage>
</organism>
<dbReference type="PANTHER" id="PTHR12812">
    <property type="entry name" value="HEPARAN SULFATE 6-O-SULFOTRANSFERASE 3"/>
    <property type="match status" value="1"/>
</dbReference>
<dbReference type="SUPFAM" id="SSF52540">
    <property type="entry name" value="P-loop containing nucleoside triphosphate hydrolases"/>
    <property type="match status" value="1"/>
</dbReference>
<proteinExistence type="predicted"/>
<dbReference type="RefSeq" id="WP_124828082.1">
    <property type="nucleotide sequence ID" value="NZ_CP066769.1"/>
</dbReference>
<dbReference type="Gene3D" id="2.60.40.10">
    <property type="entry name" value="Immunoglobulins"/>
    <property type="match status" value="1"/>
</dbReference>
<protein>
    <submittedName>
        <fullName evidence="7">Sulfotransferase family 2 domain-containing protein</fullName>
    </submittedName>
</protein>
<evidence type="ECO:0000256" key="5">
    <source>
        <dbReference type="ARBA" id="ARBA00023136"/>
    </source>
</evidence>
<dbReference type="GO" id="GO:0017095">
    <property type="term" value="F:heparan sulfate 6-sulfotransferase activity"/>
    <property type="evidence" value="ECO:0007669"/>
    <property type="project" value="TreeGrafter"/>
</dbReference>
<dbReference type="KEGG" id="bann:JFN94_04165"/>
<name>A0A7T6VGE3_9BURK</name>
<evidence type="ECO:0000256" key="4">
    <source>
        <dbReference type="ARBA" id="ARBA00022989"/>
    </source>
</evidence>
<dbReference type="GO" id="GO:0016020">
    <property type="term" value="C:membrane"/>
    <property type="evidence" value="ECO:0007669"/>
    <property type="project" value="UniProtKB-SubCell"/>
</dbReference>
<dbReference type="PANTHER" id="PTHR12812:SF0">
    <property type="entry name" value="HEPARAN-SULFATE 6-O-SULFOTRANSFERASE"/>
    <property type="match status" value="1"/>
</dbReference>